<dbReference type="Proteomes" id="UP001589590">
    <property type="component" value="Unassembled WGS sequence"/>
</dbReference>
<feature type="transmembrane region" description="Helical" evidence="1">
    <location>
        <begin position="6"/>
        <end position="30"/>
    </location>
</feature>
<proteinExistence type="predicted"/>
<sequence length="120" mass="14155">MKQLKLKLFSIIIGIFLGLFLGEFISRVYFFGSSAFSYSRTNSFGILDNSNLLKYSKAKDLKYELLPNLDTKYKLVDFKTNKEGFKDKNYKQNTKGNKIISTKKMIYYFWMHPKPFKTKT</sequence>
<accession>A0ABV5GWM6</accession>
<dbReference type="RefSeq" id="WP_290268350.1">
    <property type="nucleotide sequence ID" value="NZ_JAUFQP010000004.1"/>
</dbReference>
<evidence type="ECO:0000256" key="1">
    <source>
        <dbReference type="SAM" id="Phobius"/>
    </source>
</evidence>
<dbReference type="EMBL" id="JBHMFA010000001">
    <property type="protein sequence ID" value="MFB9104044.1"/>
    <property type="molecule type" value="Genomic_DNA"/>
</dbReference>
<evidence type="ECO:0000313" key="3">
    <source>
        <dbReference type="Proteomes" id="UP001589590"/>
    </source>
</evidence>
<reference evidence="2 3" key="1">
    <citation type="submission" date="2024-09" db="EMBL/GenBank/DDBJ databases">
        <authorList>
            <person name="Sun Q."/>
            <person name="Mori K."/>
        </authorList>
    </citation>
    <scope>NUCLEOTIDE SEQUENCE [LARGE SCALE GENOMIC DNA]</scope>
    <source>
        <strain evidence="2 3">CECT 8300</strain>
    </source>
</reference>
<keyword evidence="1" id="KW-1133">Transmembrane helix</keyword>
<name>A0ABV5GWM6_9FLAO</name>
<evidence type="ECO:0000313" key="2">
    <source>
        <dbReference type="EMBL" id="MFB9104044.1"/>
    </source>
</evidence>
<protein>
    <submittedName>
        <fullName evidence="2">Uncharacterized protein</fullName>
    </submittedName>
</protein>
<keyword evidence="1" id="KW-0472">Membrane</keyword>
<keyword evidence="1" id="KW-0812">Transmembrane</keyword>
<comment type="caution">
    <text evidence="2">The sequence shown here is derived from an EMBL/GenBank/DDBJ whole genome shotgun (WGS) entry which is preliminary data.</text>
</comment>
<gene>
    <name evidence="2" type="ORF">ACFFU1_03960</name>
</gene>
<organism evidence="2 3">
    <name type="scientific">Algibacter miyuki</name>
    <dbReference type="NCBI Taxonomy" id="1306933"/>
    <lineage>
        <taxon>Bacteria</taxon>
        <taxon>Pseudomonadati</taxon>
        <taxon>Bacteroidota</taxon>
        <taxon>Flavobacteriia</taxon>
        <taxon>Flavobacteriales</taxon>
        <taxon>Flavobacteriaceae</taxon>
        <taxon>Algibacter</taxon>
    </lineage>
</organism>
<keyword evidence="3" id="KW-1185">Reference proteome</keyword>